<dbReference type="GO" id="GO:1990281">
    <property type="term" value="C:efflux pump complex"/>
    <property type="evidence" value="ECO:0007669"/>
    <property type="project" value="TreeGrafter"/>
</dbReference>
<accession>A0A9X4C4V8</accession>
<keyword evidence="2" id="KW-1133">Transmembrane helix</keyword>
<sequence length="396" mass="42765">MKPLVQKIRTVFGSMRTAHGERPRQGARRALRIGIVLLVLVAFGLLLRLTVMQPPSVSVATVQRGNVVDEVKGSGTVTADALANIASKITGRVEQVFVAEGDSVSKNQILATLDQDGLRHQVEVAQARLDAARINAEQRQREWTREKQLVASGSVGVEEAQQYRERNAVAQSAARVAAAELGKATYELSLAGIPSLSDGIVTQRWVVPGASVVAGQPMFTIADTHLIYVDTFVDQNVAGRIRKGEVATVILRGRERQPLPGHVLRIRPRADAATEETVVEVSFSIPADQFQLGQWANVYIRTGEAKDALVVSQMALMPMGNDLFVWVVGADHTLHRVRVTVLARSARSSMVAVVGDDLHAGDRVVLMPMGLRPGETIRPEPVKAAMGMGMGMGMAQ</sequence>
<dbReference type="NCBIfam" id="TIGR01730">
    <property type="entry name" value="RND_mfp"/>
    <property type="match status" value="1"/>
</dbReference>
<dbReference type="RefSeq" id="WP_273877835.1">
    <property type="nucleotide sequence ID" value="NZ_JAMDHA010000027.1"/>
</dbReference>
<dbReference type="InterPro" id="IPR058647">
    <property type="entry name" value="BSH_CzcB-like"/>
</dbReference>
<evidence type="ECO:0000256" key="1">
    <source>
        <dbReference type="ARBA" id="ARBA00009477"/>
    </source>
</evidence>
<evidence type="ECO:0000256" key="2">
    <source>
        <dbReference type="SAM" id="Phobius"/>
    </source>
</evidence>
<proteinExistence type="inferred from homology"/>
<reference evidence="4 5" key="1">
    <citation type="submission" date="2022-05" db="EMBL/GenBank/DDBJ databases">
        <title>Novel Pseudomonas spp. Isolated from a Rainbow Trout Aquaculture Facility.</title>
        <authorList>
            <person name="Testerman T."/>
            <person name="Graf J."/>
        </authorList>
    </citation>
    <scope>NUCLEOTIDE SEQUENCE [LARGE SCALE GENOMIC DNA]</scope>
    <source>
        <strain evidence="4 5">ID1042</strain>
    </source>
</reference>
<protein>
    <submittedName>
        <fullName evidence="4">Efflux RND transporter periplasmic adaptor subunit</fullName>
    </submittedName>
</protein>
<dbReference type="InterPro" id="IPR006143">
    <property type="entry name" value="RND_pump_MFP"/>
</dbReference>
<dbReference type="Gene3D" id="2.40.30.170">
    <property type="match status" value="1"/>
</dbReference>
<organism evidence="4 5">
    <name type="scientific">Pseudomonas shahriarae</name>
    <dbReference type="NCBI Taxonomy" id="2745512"/>
    <lineage>
        <taxon>Bacteria</taxon>
        <taxon>Pseudomonadati</taxon>
        <taxon>Pseudomonadota</taxon>
        <taxon>Gammaproteobacteria</taxon>
        <taxon>Pseudomonadales</taxon>
        <taxon>Pseudomonadaceae</taxon>
        <taxon>Pseudomonas</taxon>
    </lineage>
</organism>
<dbReference type="PANTHER" id="PTHR30469:SF15">
    <property type="entry name" value="HLYD FAMILY OF SECRETION PROTEINS"/>
    <property type="match status" value="1"/>
</dbReference>
<dbReference type="Pfam" id="PF25973">
    <property type="entry name" value="BSH_CzcB"/>
    <property type="match status" value="1"/>
</dbReference>
<keyword evidence="5" id="KW-1185">Reference proteome</keyword>
<dbReference type="Gene3D" id="2.40.420.20">
    <property type="match status" value="1"/>
</dbReference>
<dbReference type="Gene3D" id="1.10.287.470">
    <property type="entry name" value="Helix hairpin bin"/>
    <property type="match status" value="1"/>
</dbReference>
<dbReference type="AlphaFoldDB" id="A0A9X4C4V8"/>
<comment type="caution">
    <text evidence="4">The sequence shown here is derived from an EMBL/GenBank/DDBJ whole genome shotgun (WGS) entry which is preliminary data.</text>
</comment>
<comment type="similarity">
    <text evidence="1">Belongs to the membrane fusion protein (MFP) (TC 8.A.1) family.</text>
</comment>
<feature type="domain" description="CzcB-like barrel-sandwich hybrid" evidence="3">
    <location>
        <begin position="82"/>
        <end position="223"/>
    </location>
</feature>
<dbReference type="PANTHER" id="PTHR30469">
    <property type="entry name" value="MULTIDRUG RESISTANCE PROTEIN MDTA"/>
    <property type="match status" value="1"/>
</dbReference>
<evidence type="ECO:0000313" key="4">
    <source>
        <dbReference type="EMBL" id="MDD1010288.1"/>
    </source>
</evidence>
<dbReference type="Proteomes" id="UP001148185">
    <property type="component" value="Unassembled WGS sequence"/>
</dbReference>
<dbReference type="EMBL" id="JAMDHA010000027">
    <property type="protein sequence ID" value="MDD1010288.1"/>
    <property type="molecule type" value="Genomic_DNA"/>
</dbReference>
<feature type="transmembrane region" description="Helical" evidence="2">
    <location>
        <begin position="30"/>
        <end position="51"/>
    </location>
</feature>
<name>A0A9X4C4V8_9PSED</name>
<dbReference type="Gene3D" id="2.40.50.100">
    <property type="match status" value="1"/>
</dbReference>
<dbReference type="SUPFAM" id="SSF111369">
    <property type="entry name" value="HlyD-like secretion proteins"/>
    <property type="match status" value="1"/>
</dbReference>
<keyword evidence="2" id="KW-0812">Transmembrane</keyword>
<evidence type="ECO:0000313" key="5">
    <source>
        <dbReference type="Proteomes" id="UP001148185"/>
    </source>
</evidence>
<dbReference type="GO" id="GO:0015562">
    <property type="term" value="F:efflux transmembrane transporter activity"/>
    <property type="evidence" value="ECO:0007669"/>
    <property type="project" value="TreeGrafter"/>
</dbReference>
<evidence type="ECO:0000259" key="3">
    <source>
        <dbReference type="Pfam" id="PF25973"/>
    </source>
</evidence>
<keyword evidence="2" id="KW-0472">Membrane</keyword>
<gene>
    <name evidence="4" type="ORF">M5G27_22670</name>
</gene>